<evidence type="ECO:0000313" key="1">
    <source>
        <dbReference type="EMBL" id="AZI56905.1"/>
    </source>
</evidence>
<dbReference type="PANTHER" id="PTHR34309">
    <property type="entry name" value="SLR1406 PROTEIN"/>
    <property type="match status" value="1"/>
</dbReference>
<dbReference type="Proteomes" id="UP000268084">
    <property type="component" value="Chromosome"/>
</dbReference>
<dbReference type="Gene3D" id="3.30.450.150">
    <property type="entry name" value="Haem-degrading domain"/>
    <property type="match status" value="1"/>
</dbReference>
<dbReference type="InterPro" id="IPR005624">
    <property type="entry name" value="PduO/GlcC-like"/>
</dbReference>
<dbReference type="RefSeq" id="WP_124797590.1">
    <property type="nucleotide sequence ID" value="NZ_CP034170.1"/>
</dbReference>
<sequence>MEFIVGPDMSLAVAEALLDGVKKEATSAGCALSVVVVDRGGQHVATCRMDGAQLGATSIASDKAYTAVAFGHPTAKWAESSAPAGADWGMAGSLEGRCIVFPGGVPVFHGSDLIGAVGVSGAASSVDQACAENAVTSLGLATARA</sequence>
<dbReference type="SUPFAM" id="SSF143744">
    <property type="entry name" value="GlcG-like"/>
    <property type="match status" value="1"/>
</dbReference>
<dbReference type="Pfam" id="PF03928">
    <property type="entry name" value="HbpS-like"/>
    <property type="match status" value="1"/>
</dbReference>
<protein>
    <submittedName>
        <fullName evidence="1">Heme-binding protein</fullName>
    </submittedName>
</protein>
<proteinExistence type="predicted"/>
<reference evidence="1 2" key="2">
    <citation type="submission" date="2018-12" db="EMBL/GenBank/DDBJ databases">
        <title>Nakamurella antarcticus sp. nov., isolated from Antarctica South Shetland Islands soil.</title>
        <authorList>
            <person name="Peng F."/>
        </authorList>
    </citation>
    <scope>NUCLEOTIDE SEQUENCE [LARGE SCALE GENOMIC DNA]</scope>
    <source>
        <strain evidence="1 2">S14-144</strain>
    </source>
</reference>
<organism evidence="1 2">
    <name type="scientific">Nakamurella antarctica</name>
    <dbReference type="NCBI Taxonomy" id="1902245"/>
    <lineage>
        <taxon>Bacteria</taxon>
        <taxon>Bacillati</taxon>
        <taxon>Actinomycetota</taxon>
        <taxon>Actinomycetes</taxon>
        <taxon>Nakamurellales</taxon>
        <taxon>Nakamurellaceae</taxon>
        <taxon>Nakamurella</taxon>
    </lineage>
</organism>
<keyword evidence="2" id="KW-1185">Reference proteome</keyword>
<reference evidence="1 2" key="1">
    <citation type="submission" date="2018-11" db="EMBL/GenBank/DDBJ databases">
        <authorList>
            <person name="Da X."/>
        </authorList>
    </citation>
    <scope>NUCLEOTIDE SEQUENCE [LARGE SCALE GENOMIC DNA]</scope>
    <source>
        <strain evidence="1 2">S14-144</strain>
    </source>
</reference>
<gene>
    <name evidence="1" type="ORF">EH165_00700</name>
</gene>
<dbReference type="OrthoDB" id="9778896at2"/>
<evidence type="ECO:0000313" key="2">
    <source>
        <dbReference type="Proteomes" id="UP000268084"/>
    </source>
</evidence>
<dbReference type="KEGG" id="nak:EH165_00700"/>
<accession>A0A3G8ZJ90</accession>
<dbReference type="PANTHER" id="PTHR34309:SF1">
    <property type="entry name" value="PROTEIN GLCG"/>
    <property type="match status" value="1"/>
</dbReference>
<dbReference type="EMBL" id="CP034170">
    <property type="protein sequence ID" value="AZI56905.1"/>
    <property type="molecule type" value="Genomic_DNA"/>
</dbReference>
<name>A0A3G8ZJ90_9ACTN</name>
<dbReference type="AlphaFoldDB" id="A0A3G8ZJ90"/>
<dbReference type="InterPro" id="IPR052517">
    <property type="entry name" value="GlcG_carb_metab_protein"/>
</dbReference>
<dbReference type="InterPro" id="IPR038084">
    <property type="entry name" value="PduO/GlcC-like_sf"/>
</dbReference>